<evidence type="ECO:0000313" key="2">
    <source>
        <dbReference type="Proteomes" id="UP000000430"/>
    </source>
</evidence>
<dbReference type="OrthoDB" id="583051at2"/>
<accession>Q6F7L7</accession>
<sequence>MVPLTIQEEQVHLKKIDKDLKLCLFNQFDNNCSNGIIKAHSVSKELFLRKISRNNKVYNPQMDTIKYKVNMKDIGVNEASVFYGFCNKHDTNLFSDFETGKFTASSSQLLKLGYRALCLEIFKKIKVIKKFSFYKENMDKGKNLLDQYRIQMSSNKEIAFNKNSLIKLEKIQALLHSDIIENTSDKMKHCLITLENPQNILCSSMISPEFNLNLERLQKLDNTTNAKNLFLNSFIFDDIGYVLISWLAEEDEYGKIFSNSIFSESHLINHKLIALILMYTENVFITPSWWDSLPDEKRNHLKKLIEYVEGFESNVTLNIQDHLEALQYLTHKFL</sequence>
<dbReference type="STRING" id="202950.GCA_001485005_02121"/>
<dbReference type="EMBL" id="CR543861">
    <property type="protein sequence ID" value="CAG69948.1"/>
    <property type="molecule type" value="Genomic_DNA"/>
</dbReference>
<proteinExistence type="predicted"/>
<protein>
    <submittedName>
        <fullName evidence="1">Uncharacterized protein</fullName>
    </submittedName>
</protein>
<dbReference type="AlphaFoldDB" id="Q6F7L7"/>
<dbReference type="eggNOG" id="COG3012">
    <property type="taxonomic scope" value="Bacteria"/>
</dbReference>
<dbReference type="RefSeq" id="WP_004923942.1">
    <property type="nucleotide sequence ID" value="NC_005966.1"/>
</dbReference>
<dbReference type="Proteomes" id="UP000000430">
    <property type="component" value="Chromosome"/>
</dbReference>
<dbReference type="GeneID" id="45235479"/>
<evidence type="ECO:0000313" key="1">
    <source>
        <dbReference type="EMBL" id="CAG69948.1"/>
    </source>
</evidence>
<gene>
    <name evidence="1" type="ordered locus">ACIAD3270</name>
</gene>
<dbReference type="KEGG" id="aci:ACIAD3270"/>
<dbReference type="BioCyc" id="ASP62977:ACIAD_RS14820-MONOMER"/>
<dbReference type="HOGENOM" id="CLU_050219_0_1_6"/>
<name>Q6F7L7_ACIAD</name>
<organism evidence="1 2">
    <name type="scientific">Acinetobacter baylyi (strain ATCC 33305 / BD413 / ADP1)</name>
    <dbReference type="NCBI Taxonomy" id="62977"/>
    <lineage>
        <taxon>Bacteria</taxon>
        <taxon>Pseudomonadati</taxon>
        <taxon>Pseudomonadota</taxon>
        <taxon>Gammaproteobacteria</taxon>
        <taxon>Moraxellales</taxon>
        <taxon>Moraxellaceae</taxon>
        <taxon>Acinetobacter</taxon>
    </lineage>
</organism>
<reference evidence="1 2" key="1">
    <citation type="journal article" date="2004" name="Nucleic Acids Res.">
        <title>Unique features revealed by the genome sequence of Acinetobacter sp. ADP1, a versatile and naturally transformation competent bacterium.</title>
        <authorList>
            <person name="Barbe V."/>
            <person name="Vallenet D."/>
            <person name="Fonknechten N."/>
            <person name="Kreimeyer A."/>
            <person name="Oztas S."/>
            <person name="Labarre L."/>
            <person name="Cruveiller S."/>
            <person name="Robert C."/>
            <person name="Duprat S."/>
            <person name="Wincker P."/>
            <person name="Ornston L.N."/>
            <person name="Weissenbach J."/>
            <person name="Marliere P."/>
            <person name="Cohen G.N."/>
            <person name="Medigue C."/>
        </authorList>
    </citation>
    <scope>NUCLEOTIDE SEQUENCE [LARGE SCALE GENOMIC DNA]</scope>
    <source>
        <strain evidence="2">ATCC 33305 / BD413 / ADP1</strain>
    </source>
</reference>